<organism evidence="7 8">
    <name type="scientific">Candidatus Kapaibacterium thiocyanatum</name>
    <dbReference type="NCBI Taxonomy" id="1895771"/>
    <lineage>
        <taxon>Bacteria</taxon>
        <taxon>Pseudomonadati</taxon>
        <taxon>Candidatus Kapaibacteriota</taxon>
        <taxon>Candidatus Kapaibacteriia</taxon>
        <taxon>Candidatus Kapaibacteriales</taxon>
        <taxon>Candidatus Kapaibacteriaceae</taxon>
        <taxon>Candidatus Kapaibacterium</taxon>
    </lineage>
</organism>
<keyword evidence="2" id="KW-0645">Protease</keyword>
<dbReference type="PANTHER" id="PTHR47360:SF1">
    <property type="entry name" value="ENDOPEPTIDASE NLPC-RELATED"/>
    <property type="match status" value="1"/>
</dbReference>
<dbReference type="STRING" id="1895771.BGO89_00950"/>
<comment type="similarity">
    <text evidence="1">Belongs to the peptidase C40 family.</text>
</comment>
<dbReference type="InterPro" id="IPR000064">
    <property type="entry name" value="NLP_P60_dom"/>
</dbReference>
<dbReference type="EMBL" id="MKVH01000002">
    <property type="protein sequence ID" value="OJX61363.1"/>
    <property type="molecule type" value="Genomic_DNA"/>
</dbReference>
<dbReference type="GO" id="GO:0008234">
    <property type="term" value="F:cysteine-type peptidase activity"/>
    <property type="evidence" value="ECO:0007669"/>
    <property type="project" value="UniProtKB-KW"/>
</dbReference>
<evidence type="ECO:0000256" key="4">
    <source>
        <dbReference type="ARBA" id="ARBA00022801"/>
    </source>
</evidence>
<protein>
    <recommendedName>
        <fullName evidence="6">NlpC/P60 domain-containing protein</fullName>
    </recommendedName>
</protein>
<evidence type="ECO:0000256" key="5">
    <source>
        <dbReference type="ARBA" id="ARBA00022807"/>
    </source>
</evidence>
<keyword evidence="5" id="KW-0788">Thiol protease</keyword>
<comment type="caution">
    <text evidence="7">The sequence shown here is derived from an EMBL/GenBank/DDBJ whole genome shotgun (WGS) entry which is preliminary data.</text>
</comment>
<dbReference type="InterPro" id="IPR038765">
    <property type="entry name" value="Papain-like_cys_pep_sf"/>
</dbReference>
<evidence type="ECO:0000313" key="7">
    <source>
        <dbReference type="EMBL" id="OJX61363.1"/>
    </source>
</evidence>
<accession>A0A1M3L732</accession>
<name>A0A1M3L732_9BACT</name>
<dbReference type="PANTHER" id="PTHR47360">
    <property type="entry name" value="MUREIN DD-ENDOPEPTIDASE MEPS/MUREIN LD-CARBOXYPEPTIDASE"/>
    <property type="match status" value="1"/>
</dbReference>
<evidence type="ECO:0000313" key="8">
    <source>
        <dbReference type="Proteomes" id="UP000184233"/>
    </source>
</evidence>
<evidence type="ECO:0000256" key="2">
    <source>
        <dbReference type="ARBA" id="ARBA00022670"/>
    </source>
</evidence>
<dbReference type="Gene3D" id="3.90.1720.10">
    <property type="entry name" value="endopeptidase domain like (from Nostoc punctiforme)"/>
    <property type="match status" value="1"/>
</dbReference>
<dbReference type="Proteomes" id="UP000184233">
    <property type="component" value="Unassembled WGS sequence"/>
</dbReference>
<evidence type="ECO:0000256" key="3">
    <source>
        <dbReference type="ARBA" id="ARBA00022729"/>
    </source>
</evidence>
<sequence length="164" mass="18217">MEAFRSLWLSYVDDGSPEFTDAGIEKQRVADAIMDWLGTRYHFGGVGRDGIDCSAFTRTVYGTVASIELPRTAAMQSTVGMPVNRRNDLRFGDLVFFHTRRHARVSHVGIYLGDNLFAHASSRYGVTISSLESTYYSKRMIGARRITESDLVRLASNGDSTGAH</sequence>
<dbReference type="SUPFAM" id="SSF54001">
    <property type="entry name" value="Cysteine proteinases"/>
    <property type="match status" value="1"/>
</dbReference>
<dbReference type="InterPro" id="IPR052062">
    <property type="entry name" value="Murein_DD/LD_carboxypeptidase"/>
</dbReference>
<reference evidence="7 8" key="1">
    <citation type="submission" date="2016-09" db="EMBL/GenBank/DDBJ databases">
        <title>Genome-resolved meta-omics ties microbial dynamics to process performance in biotechnology for thiocyanate degradation.</title>
        <authorList>
            <person name="Kantor R.S."/>
            <person name="Huddy R.J."/>
            <person name="Iyer R."/>
            <person name="Thomas B.C."/>
            <person name="Brown C.T."/>
            <person name="Anantharaman K."/>
            <person name="Tringe S."/>
            <person name="Hettich R.L."/>
            <person name="Harrison S.T."/>
            <person name="Banfield J.F."/>
        </authorList>
    </citation>
    <scope>NUCLEOTIDE SEQUENCE [LARGE SCALE GENOMIC DNA]</scope>
    <source>
        <strain evidence="7">59-99</strain>
    </source>
</reference>
<keyword evidence="3" id="KW-0732">Signal</keyword>
<evidence type="ECO:0000256" key="1">
    <source>
        <dbReference type="ARBA" id="ARBA00007074"/>
    </source>
</evidence>
<dbReference type="Pfam" id="PF00877">
    <property type="entry name" value="NLPC_P60"/>
    <property type="match status" value="1"/>
</dbReference>
<keyword evidence="4" id="KW-0378">Hydrolase</keyword>
<evidence type="ECO:0000259" key="6">
    <source>
        <dbReference type="PROSITE" id="PS51935"/>
    </source>
</evidence>
<gene>
    <name evidence="7" type="ORF">BGO89_00950</name>
</gene>
<proteinExistence type="inferred from homology"/>
<dbReference type="GO" id="GO:0006508">
    <property type="term" value="P:proteolysis"/>
    <property type="evidence" value="ECO:0007669"/>
    <property type="project" value="UniProtKB-KW"/>
</dbReference>
<feature type="domain" description="NlpC/P60" evidence="6">
    <location>
        <begin position="23"/>
        <end position="147"/>
    </location>
</feature>
<dbReference type="AlphaFoldDB" id="A0A1M3L732"/>
<dbReference type="PROSITE" id="PS51935">
    <property type="entry name" value="NLPC_P60"/>
    <property type="match status" value="1"/>
</dbReference>